<evidence type="ECO:0000256" key="6">
    <source>
        <dbReference type="ARBA" id="ARBA00023274"/>
    </source>
</evidence>
<dbReference type="RefSeq" id="XP_005108662.1">
    <property type="nucleotide sequence ID" value="XM_005108605.3"/>
</dbReference>
<proteinExistence type="inferred from homology"/>
<dbReference type="Pfam" id="PF11788">
    <property type="entry name" value="MRP-L46"/>
    <property type="match status" value="1"/>
</dbReference>
<protein>
    <recommendedName>
        <fullName evidence="7">Large ribosomal subunit protein mL46</fullName>
    </recommendedName>
    <alternativeName>
        <fullName evidence="8">39S ribosomal protein L46, mitochondrial</fullName>
    </alternativeName>
</protein>
<feature type="domain" description="Large ribosomal subunit protein mL46 N-terminal" evidence="10">
    <location>
        <begin position="47"/>
        <end position="142"/>
    </location>
</feature>
<dbReference type="InterPro" id="IPR021757">
    <property type="entry name" value="Ribosomal_mL46_N"/>
</dbReference>
<comment type="similarity">
    <text evidence="2">Belongs to the mitochondrion-specific ribosomal protein mL46 family.</text>
</comment>
<evidence type="ECO:0000256" key="3">
    <source>
        <dbReference type="ARBA" id="ARBA00022946"/>
    </source>
</evidence>
<comment type="subcellular location">
    <subcellularLocation>
        <location evidence="1">Mitochondrion</location>
    </subcellularLocation>
</comment>
<feature type="region of interest" description="Disordered" evidence="9">
    <location>
        <begin position="88"/>
        <end position="120"/>
    </location>
</feature>
<dbReference type="PANTHER" id="PTHR13124">
    <property type="entry name" value="39S RIBOSOMAL PROTEIN L46, MITOCHONDRIAL PRECURSOR-RELATED"/>
    <property type="match status" value="1"/>
</dbReference>
<evidence type="ECO:0000259" key="10">
    <source>
        <dbReference type="Pfam" id="PF11788"/>
    </source>
</evidence>
<evidence type="ECO:0000256" key="4">
    <source>
        <dbReference type="ARBA" id="ARBA00022980"/>
    </source>
</evidence>
<dbReference type="Proteomes" id="UP000694888">
    <property type="component" value="Unplaced"/>
</dbReference>
<evidence type="ECO:0000256" key="7">
    <source>
        <dbReference type="ARBA" id="ARBA00035190"/>
    </source>
</evidence>
<keyword evidence="6" id="KW-0687">Ribonucleoprotein</keyword>
<dbReference type="GeneID" id="101856842"/>
<evidence type="ECO:0000256" key="1">
    <source>
        <dbReference type="ARBA" id="ARBA00004173"/>
    </source>
</evidence>
<evidence type="ECO:0000256" key="2">
    <source>
        <dbReference type="ARBA" id="ARBA00009070"/>
    </source>
</evidence>
<accession>A0ABM0K4M8</accession>
<keyword evidence="11" id="KW-1185">Reference proteome</keyword>
<dbReference type="PANTHER" id="PTHR13124:SF12">
    <property type="entry name" value="LARGE RIBOSOMAL SUBUNIT PROTEIN ML46"/>
    <property type="match status" value="1"/>
</dbReference>
<dbReference type="CDD" id="cd04661">
    <property type="entry name" value="NUDIX_MRP_L46"/>
    <property type="match status" value="1"/>
</dbReference>
<name>A0ABM0K4M8_APLCA</name>
<dbReference type="InterPro" id="IPR033650">
    <property type="entry name" value="Ribosomal_mL46_NUDIX"/>
</dbReference>
<dbReference type="InterPro" id="IPR015797">
    <property type="entry name" value="NUDIX_hydrolase-like_dom_sf"/>
</dbReference>
<feature type="compositionally biased region" description="Acidic residues" evidence="9">
    <location>
        <begin position="105"/>
        <end position="120"/>
    </location>
</feature>
<evidence type="ECO:0000256" key="5">
    <source>
        <dbReference type="ARBA" id="ARBA00023128"/>
    </source>
</evidence>
<evidence type="ECO:0000256" key="8">
    <source>
        <dbReference type="ARBA" id="ARBA00035534"/>
    </source>
</evidence>
<reference evidence="12" key="1">
    <citation type="submission" date="2025-08" db="UniProtKB">
        <authorList>
            <consortium name="RefSeq"/>
        </authorList>
    </citation>
    <scope>IDENTIFICATION</scope>
</reference>
<organism evidence="11 12">
    <name type="scientific">Aplysia californica</name>
    <name type="common">California sea hare</name>
    <dbReference type="NCBI Taxonomy" id="6500"/>
    <lineage>
        <taxon>Eukaryota</taxon>
        <taxon>Metazoa</taxon>
        <taxon>Spiralia</taxon>
        <taxon>Lophotrochozoa</taxon>
        <taxon>Mollusca</taxon>
        <taxon>Gastropoda</taxon>
        <taxon>Heterobranchia</taxon>
        <taxon>Euthyneura</taxon>
        <taxon>Tectipleura</taxon>
        <taxon>Aplysiida</taxon>
        <taxon>Aplysioidea</taxon>
        <taxon>Aplysiidae</taxon>
        <taxon>Aplysia</taxon>
    </lineage>
</organism>
<dbReference type="InterPro" id="IPR040008">
    <property type="entry name" value="Ribosomal_mL46"/>
</dbReference>
<sequence length="275" mass="31259">MSASTCRNFSKAVSFLARWHSSSRAVSDLSFKRHISTSQQVLKNNVLYTAVCVERCPVITAEKTKLEQEFSDLMSTIELENSVLSDHELRRRREDQAAKRKKENEEEEGNPDAETETALDLEDKWDAELKAFTAASRRTAADESGDRRSLDRCLDSSLYLLVKQNIGGKDHWVLPQAEWEQGETMKQTAERALTSVCGDVKASFLGGAPSAVAKFDLPDPQEEKGVKLFFYKAWYREGDVTPNTDVASDYVWVTKKELSQYCHRGYKKQLKKFLL</sequence>
<gene>
    <name evidence="12" type="primary">LOC101856842</name>
</gene>
<dbReference type="GO" id="GO:0005840">
    <property type="term" value="C:ribosome"/>
    <property type="evidence" value="ECO:0007669"/>
    <property type="project" value="UniProtKB-KW"/>
</dbReference>
<evidence type="ECO:0000313" key="11">
    <source>
        <dbReference type="Proteomes" id="UP000694888"/>
    </source>
</evidence>
<evidence type="ECO:0000313" key="12">
    <source>
        <dbReference type="RefSeq" id="XP_005108662.1"/>
    </source>
</evidence>
<keyword evidence="3" id="KW-0809">Transit peptide</keyword>
<evidence type="ECO:0000256" key="9">
    <source>
        <dbReference type="SAM" id="MobiDB-lite"/>
    </source>
</evidence>
<dbReference type="SUPFAM" id="SSF55811">
    <property type="entry name" value="Nudix"/>
    <property type="match status" value="1"/>
</dbReference>
<dbReference type="Gene3D" id="3.90.79.10">
    <property type="entry name" value="Nucleoside Triphosphate Pyrophosphohydrolase"/>
    <property type="match status" value="1"/>
</dbReference>
<keyword evidence="5" id="KW-0496">Mitochondrion</keyword>
<keyword evidence="4 12" id="KW-0689">Ribosomal protein</keyword>
<feature type="compositionally biased region" description="Basic and acidic residues" evidence="9">
    <location>
        <begin position="88"/>
        <end position="104"/>
    </location>
</feature>